<dbReference type="Gene3D" id="2.60.40.10">
    <property type="entry name" value="Immunoglobulins"/>
    <property type="match status" value="1"/>
</dbReference>
<dbReference type="SUPFAM" id="SSF52279">
    <property type="entry name" value="Beta-D-glucan exohydrolase, C-terminal domain"/>
    <property type="match status" value="1"/>
</dbReference>
<dbReference type="Gene3D" id="3.40.50.1700">
    <property type="entry name" value="Glycoside hydrolase family 3 C-terminal domain"/>
    <property type="match status" value="1"/>
</dbReference>
<reference evidence="5" key="1">
    <citation type="submission" date="2022-12" db="EMBL/GenBank/DDBJ databases">
        <authorList>
            <person name="Mo P."/>
        </authorList>
    </citation>
    <scope>NUCLEOTIDE SEQUENCE [LARGE SCALE GENOMIC DNA]</scope>
    <source>
        <strain evidence="5">HUAS 3-15</strain>
    </source>
</reference>
<evidence type="ECO:0000259" key="3">
    <source>
        <dbReference type="SMART" id="SM01217"/>
    </source>
</evidence>
<dbReference type="InterPro" id="IPR036881">
    <property type="entry name" value="Glyco_hydro_3_C_sf"/>
</dbReference>
<dbReference type="Proteomes" id="UP001212821">
    <property type="component" value="Chromosome"/>
</dbReference>
<evidence type="ECO:0000256" key="1">
    <source>
        <dbReference type="ARBA" id="ARBA00005336"/>
    </source>
</evidence>
<name>A0ABY7PW72_9ACTN</name>
<dbReference type="PANTHER" id="PTHR42715:SF10">
    <property type="entry name" value="BETA-GLUCOSIDASE"/>
    <property type="match status" value="1"/>
</dbReference>
<dbReference type="EMBL" id="CP115450">
    <property type="protein sequence ID" value="WBP84698.1"/>
    <property type="molecule type" value="Genomic_DNA"/>
</dbReference>
<dbReference type="RefSeq" id="WP_270140115.1">
    <property type="nucleotide sequence ID" value="NZ_CP115450.1"/>
</dbReference>
<evidence type="ECO:0000256" key="2">
    <source>
        <dbReference type="ARBA" id="ARBA00022801"/>
    </source>
</evidence>
<dbReference type="PRINTS" id="PR00133">
    <property type="entry name" value="GLHYDRLASE3"/>
</dbReference>
<dbReference type="GO" id="GO:0016787">
    <property type="term" value="F:hydrolase activity"/>
    <property type="evidence" value="ECO:0007669"/>
    <property type="project" value="UniProtKB-KW"/>
</dbReference>
<dbReference type="Pfam" id="PF14310">
    <property type="entry name" value="Fn3-like"/>
    <property type="match status" value="1"/>
</dbReference>
<organism evidence="4 5">
    <name type="scientific">Kitasatospora cathayae</name>
    <dbReference type="NCBI Taxonomy" id="3004092"/>
    <lineage>
        <taxon>Bacteria</taxon>
        <taxon>Bacillati</taxon>
        <taxon>Actinomycetota</taxon>
        <taxon>Actinomycetes</taxon>
        <taxon>Kitasatosporales</taxon>
        <taxon>Streptomycetaceae</taxon>
        <taxon>Kitasatospora</taxon>
    </lineage>
</organism>
<dbReference type="InterPro" id="IPR036962">
    <property type="entry name" value="Glyco_hydro_3_N_sf"/>
</dbReference>
<dbReference type="Pfam" id="PF01915">
    <property type="entry name" value="Glyco_hydro_3_C"/>
    <property type="match status" value="1"/>
</dbReference>
<dbReference type="Pfam" id="PF00933">
    <property type="entry name" value="Glyco_hydro_3"/>
    <property type="match status" value="1"/>
</dbReference>
<protein>
    <submittedName>
        <fullName evidence="4">Glycoside hydrolase family 3 C-terminal domain-containing protein</fullName>
    </submittedName>
</protein>
<feature type="domain" description="Fibronectin type III-like" evidence="3">
    <location>
        <begin position="685"/>
        <end position="754"/>
    </location>
</feature>
<evidence type="ECO:0000313" key="5">
    <source>
        <dbReference type="Proteomes" id="UP001212821"/>
    </source>
</evidence>
<dbReference type="PANTHER" id="PTHR42715">
    <property type="entry name" value="BETA-GLUCOSIDASE"/>
    <property type="match status" value="1"/>
</dbReference>
<comment type="similarity">
    <text evidence="1">Belongs to the glycosyl hydrolase 3 family.</text>
</comment>
<dbReference type="InterPro" id="IPR002772">
    <property type="entry name" value="Glyco_hydro_3_C"/>
</dbReference>
<dbReference type="InterPro" id="IPR026891">
    <property type="entry name" value="Fn3-like"/>
</dbReference>
<proteinExistence type="inferred from homology"/>
<accession>A0ABY7PW72</accession>
<dbReference type="InterPro" id="IPR013783">
    <property type="entry name" value="Ig-like_fold"/>
</dbReference>
<dbReference type="InterPro" id="IPR017853">
    <property type="entry name" value="GH"/>
</dbReference>
<gene>
    <name evidence="4" type="ORF">O1G21_01765</name>
</gene>
<keyword evidence="2 4" id="KW-0378">Hydrolase</keyword>
<keyword evidence="5" id="KW-1185">Reference proteome</keyword>
<sequence>MNDHRDPEPAPAWRDTTLTPEARADALIAAMTLREKTAQLVGVWVGADPSGAEVAPHQHEMGPPPDLDSLLPYGLGQLTRPFGTAPVDPALGALSLLRTQQRIVAANRFGIPALAHEECLAGFAAWGATAYPVPLSWGAAFNPGLVRTMAAAIGRDLRSVGVHQGLAPVLDVVRDARWGRVEETIGEDPYLVGTIATAYVQGLESAGVIATLKHFAGYSASRAGRNLAPVSMGPRERADVILPPFEMAVREGRPRSVMPAYTDTDGLPSAADRALLTELLRDTWGFTGTVVADYFGIAFLATLHGVAEDRSDAAGLALAGGVDVELPTVDAFGQPLFDAVVSGSVPERLIGRALRRVLVQKAELGLLDADWNPVPAALADVDPSESAALRGLVDLDRPGNRALAAELAEQAVVLLRNDGLLPLRSPARIALIGPNADEPTAVLGCYSFPVHVGGQHPETPIGIELPTLREALAAEFTGAELRTVLGVTVDGESTAGLAEAVEAARQAEVVVLALGDRAGLFGRGTSGEGCDAESLELPGRQRQLLEAVLDTGTPVVVTLLAGRPYALGRAVTEAAGIVQCFFPGEAGTQALAGVLSGRVNPSGRLPVSVPAHPGVQPSTYLAARLAQAGEVSSTDPTPAYGFGHGLGYSEFSWSGLEVRTAETGTDGAFRLAFELRNTSARAGTEVVQLYLHDPVASVVQPVQRLIGYHRIPLDAGAGCRVELTVPADLASFTGRHGERIVEPGALELRISASSTDPRLTVPLRLTGPVRPLDHTRRLHPTFTVHALPPAATP</sequence>
<evidence type="ECO:0000313" key="4">
    <source>
        <dbReference type="EMBL" id="WBP84698.1"/>
    </source>
</evidence>
<dbReference type="SMART" id="SM01217">
    <property type="entry name" value="Fn3_like"/>
    <property type="match status" value="1"/>
</dbReference>
<dbReference type="InterPro" id="IPR001764">
    <property type="entry name" value="Glyco_hydro_3_N"/>
</dbReference>
<dbReference type="Gene3D" id="3.20.20.300">
    <property type="entry name" value="Glycoside hydrolase, family 3, N-terminal domain"/>
    <property type="match status" value="1"/>
</dbReference>
<dbReference type="SUPFAM" id="SSF51445">
    <property type="entry name" value="(Trans)glycosidases"/>
    <property type="match status" value="1"/>
</dbReference>
<dbReference type="InterPro" id="IPR050288">
    <property type="entry name" value="Cellulose_deg_GH3"/>
</dbReference>